<comment type="caution">
    <text evidence="2">The sequence shown here is derived from an EMBL/GenBank/DDBJ whole genome shotgun (WGS) entry which is preliminary data.</text>
</comment>
<evidence type="ECO:0000313" key="3">
    <source>
        <dbReference type="Proteomes" id="UP001431963"/>
    </source>
</evidence>
<dbReference type="SUPFAM" id="SSF56801">
    <property type="entry name" value="Acetyl-CoA synthetase-like"/>
    <property type="match status" value="1"/>
</dbReference>
<keyword evidence="3" id="KW-1185">Reference proteome</keyword>
<name>A0ABU8BRN6_9RHOB</name>
<dbReference type="Gene3D" id="3.30.300.30">
    <property type="match status" value="1"/>
</dbReference>
<sequence length="497" mass="52628">MSVANAPFPATAPFNLARHVLARGESLPDKPAMQILRPTGAERWSYGRLIAAVRGVGHGLLARGLLPGDRVLLRLGNGPEFPLAFLGAIAAGLVPVPTSAQATRAEITPMAARIGPRLVVAGDGIALPEGETPVLPAPDLLRMAELPPCDWHMGDAERPGYIIFTSGTTGQPQAVVHAHRAILGRAFMHEGWEGLGESDRLLHAGAFNWTYTLGTGLMDPWTLGATALIPGPGVTPAQLPLLLKRFDATILAAAPGVFRQMLRAPLPALPRLRHGLSAGESLPAALRSAWQDATGTDLHEAIGLSECSTFVSGSPSRPAPIGSTGYPQPGRQVAVLGADGPADLGGLAIHRSDPGLMLGYLDDPAATDARFRGDWFLTGDQVERLADGALRFLGRTDDQMNPGGFRVSPLEVEAALEGLPGAREWAVAEVEVKPGSRVICCFYLAEAPLDPAALAAHAETRLARYRQPRLWQHIATLPRNANGKLDRRALAALWSPE</sequence>
<dbReference type="InterPro" id="IPR050237">
    <property type="entry name" value="ATP-dep_AMP-bd_enzyme"/>
</dbReference>
<proteinExistence type="predicted"/>
<reference evidence="2" key="1">
    <citation type="submission" date="2024-02" db="EMBL/GenBank/DDBJ databases">
        <title>Genome sequences of strain Gemmobacter sp. JM10B15.</title>
        <authorList>
            <person name="Zhang M."/>
        </authorList>
    </citation>
    <scope>NUCLEOTIDE SEQUENCE</scope>
    <source>
        <strain evidence="2">JM10B15</strain>
    </source>
</reference>
<accession>A0ABU8BRN6</accession>
<feature type="domain" description="AMP-dependent synthetase/ligase" evidence="1">
    <location>
        <begin position="25"/>
        <end position="361"/>
    </location>
</feature>
<dbReference type="EMBL" id="JBALHR010000001">
    <property type="protein sequence ID" value="MEH7826912.1"/>
    <property type="molecule type" value="Genomic_DNA"/>
</dbReference>
<dbReference type="Gene3D" id="3.40.50.12780">
    <property type="entry name" value="N-terminal domain of ligase-like"/>
    <property type="match status" value="1"/>
</dbReference>
<evidence type="ECO:0000259" key="1">
    <source>
        <dbReference type="Pfam" id="PF00501"/>
    </source>
</evidence>
<protein>
    <submittedName>
        <fullName evidence="2">Class I adenylate-forming enzyme family protein</fullName>
    </submittedName>
</protein>
<dbReference type="Pfam" id="PF00501">
    <property type="entry name" value="AMP-binding"/>
    <property type="match status" value="1"/>
</dbReference>
<gene>
    <name evidence="2" type="ORF">V6590_02000</name>
</gene>
<evidence type="ECO:0000313" key="2">
    <source>
        <dbReference type="EMBL" id="MEH7826912.1"/>
    </source>
</evidence>
<dbReference type="InterPro" id="IPR042099">
    <property type="entry name" value="ANL_N_sf"/>
</dbReference>
<dbReference type="InterPro" id="IPR045851">
    <property type="entry name" value="AMP-bd_C_sf"/>
</dbReference>
<dbReference type="RefSeq" id="WP_335418744.1">
    <property type="nucleotide sequence ID" value="NZ_JBALHR010000001.1"/>
</dbReference>
<dbReference type="Proteomes" id="UP001431963">
    <property type="component" value="Unassembled WGS sequence"/>
</dbReference>
<organism evidence="2 3">
    <name type="scientific">Gemmobacter denitrificans</name>
    <dbReference type="NCBI Taxonomy" id="3123040"/>
    <lineage>
        <taxon>Bacteria</taxon>
        <taxon>Pseudomonadati</taxon>
        <taxon>Pseudomonadota</taxon>
        <taxon>Alphaproteobacteria</taxon>
        <taxon>Rhodobacterales</taxon>
        <taxon>Paracoccaceae</taxon>
        <taxon>Gemmobacter</taxon>
    </lineage>
</organism>
<dbReference type="PANTHER" id="PTHR43767:SF10">
    <property type="entry name" value="SURFACTIN SYNTHASE SUBUNIT 1"/>
    <property type="match status" value="1"/>
</dbReference>
<dbReference type="PANTHER" id="PTHR43767">
    <property type="entry name" value="LONG-CHAIN-FATTY-ACID--COA LIGASE"/>
    <property type="match status" value="1"/>
</dbReference>
<dbReference type="InterPro" id="IPR000873">
    <property type="entry name" value="AMP-dep_synth/lig_dom"/>
</dbReference>